<evidence type="ECO:0000313" key="2">
    <source>
        <dbReference type="EMBL" id="EJU01453.1"/>
    </source>
</evidence>
<keyword evidence="3" id="KW-1185">Reference proteome</keyword>
<evidence type="ECO:0008006" key="4">
    <source>
        <dbReference type="Google" id="ProtNLM"/>
    </source>
</evidence>
<evidence type="ECO:0000313" key="3">
    <source>
        <dbReference type="Proteomes" id="UP000030653"/>
    </source>
</evidence>
<dbReference type="GeneID" id="63683634"/>
<reference evidence="2 3" key="1">
    <citation type="journal article" date="2012" name="Science">
        <title>The Paleozoic origin of enzymatic lignin decomposition reconstructed from 31 fungal genomes.</title>
        <authorList>
            <person name="Floudas D."/>
            <person name="Binder M."/>
            <person name="Riley R."/>
            <person name="Barry K."/>
            <person name="Blanchette R.A."/>
            <person name="Henrissat B."/>
            <person name="Martinez A.T."/>
            <person name="Otillar R."/>
            <person name="Spatafora J.W."/>
            <person name="Yadav J.S."/>
            <person name="Aerts A."/>
            <person name="Benoit I."/>
            <person name="Boyd A."/>
            <person name="Carlson A."/>
            <person name="Copeland A."/>
            <person name="Coutinho P.M."/>
            <person name="de Vries R.P."/>
            <person name="Ferreira P."/>
            <person name="Findley K."/>
            <person name="Foster B."/>
            <person name="Gaskell J."/>
            <person name="Glotzer D."/>
            <person name="Gorecki P."/>
            <person name="Heitman J."/>
            <person name="Hesse C."/>
            <person name="Hori C."/>
            <person name="Igarashi K."/>
            <person name="Jurgens J.A."/>
            <person name="Kallen N."/>
            <person name="Kersten P."/>
            <person name="Kohler A."/>
            <person name="Kuees U."/>
            <person name="Kumar T.K.A."/>
            <person name="Kuo A."/>
            <person name="LaButti K."/>
            <person name="Larrondo L.F."/>
            <person name="Lindquist E."/>
            <person name="Ling A."/>
            <person name="Lombard V."/>
            <person name="Lucas S."/>
            <person name="Lundell T."/>
            <person name="Martin R."/>
            <person name="McLaughlin D.J."/>
            <person name="Morgenstern I."/>
            <person name="Morin E."/>
            <person name="Murat C."/>
            <person name="Nagy L.G."/>
            <person name="Nolan M."/>
            <person name="Ohm R.A."/>
            <person name="Patyshakuliyeva A."/>
            <person name="Rokas A."/>
            <person name="Ruiz-Duenas F.J."/>
            <person name="Sabat G."/>
            <person name="Salamov A."/>
            <person name="Samejima M."/>
            <person name="Schmutz J."/>
            <person name="Slot J.C."/>
            <person name="St John F."/>
            <person name="Stenlid J."/>
            <person name="Sun H."/>
            <person name="Sun S."/>
            <person name="Syed K."/>
            <person name="Tsang A."/>
            <person name="Wiebenga A."/>
            <person name="Young D."/>
            <person name="Pisabarro A."/>
            <person name="Eastwood D.C."/>
            <person name="Martin F."/>
            <person name="Cullen D."/>
            <person name="Grigoriev I.V."/>
            <person name="Hibbett D.S."/>
        </authorList>
    </citation>
    <scope>NUCLEOTIDE SEQUENCE [LARGE SCALE GENOMIC DNA]</scope>
    <source>
        <strain evidence="2 3">DJM-731 SS1</strain>
    </source>
</reference>
<dbReference type="PANTHER" id="PTHR13379">
    <property type="entry name" value="UNCHARACTERIZED DUF1308"/>
    <property type="match status" value="1"/>
</dbReference>
<evidence type="ECO:0000256" key="1">
    <source>
        <dbReference type="SAM" id="MobiDB-lite"/>
    </source>
</evidence>
<dbReference type="Proteomes" id="UP000030653">
    <property type="component" value="Unassembled WGS sequence"/>
</dbReference>
<feature type="region of interest" description="Disordered" evidence="1">
    <location>
        <begin position="308"/>
        <end position="330"/>
    </location>
</feature>
<name>M5GBR2_DACPD</name>
<gene>
    <name evidence="2" type="ORF">DACRYDRAFT_108003</name>
</gene>
<organism evidence="2 3">
    <name type="scientific">Dacryopinax primogenitus (strain DJM 731)</name>
    <name type="common">Brown rot fungus</name>
    <dbReference type="NCBI Taxonomy" id="1858805"/>
    <lineage>
        <taxon>Eukaryota</taxon>
        <taxon>Fungi</taxon>
        <taxon>Dikarya</taxon>
        <taxon>Basidiomycota</taxon>
        <taxon>Agaricomycotina</taxon>
        <taxon>Dacrymycetes</taxon>
        <taxon>Dacrymycetales</taxon>
        <taxon>Dacrymycetaceae</taxon>
        <taxon>Dacryopinax</taxon>
    </lineage>
</organism>
<dbReference type="OMA" id="RRWIRVN"/>
<sequence length="571" mass="62923">MELDDLISLRAQLVQTLTSIQALSTTSQLWRGPIIQPESPGENGAEVPGLKFFEGSVRREIETFDKSLANEHRSLSTFSTNAQYFLAVWREVLRAPPSILSIGKNVNIPRSNGRDKPSVKVDIIADDGRQWIRVNTIKNSRLLAELREIDSYISEDESEEEQGDASTSRAFAATRPATEVDNSILRMARDLLTGAANNPLPGGKEIPRIQICLTRLEIGSGENDVLDSRVQQTVDKLRTMGVTVQLGEWPPAESEDALCLLPNELRPTRKINLDLSLLIALISDLTHAPLPQSAVEADSRFRSPVRPWKERNRPISSQLDEDDEDSDFGDHSRALSAQLEQEMKDGLLEDMRDILFPTCTPSSDAAVEFWTTKEAMQRCLSIVTKIGGPGERRRAAALFITDSTVNDPDKNAFWQGSRHPVGYLPGLPVRTSDVPYSTPILSEAFLARLAHTCQAVLASAPEQASVPRTNPAKPIVPHLTAHTIRSFLKGAVDGMTTLTANKMSIRAIMREMRSVHANNVSADPVTDLVPQQDKQDKGGSATAWLWVVEPRSLAESMRTDLGTPDNAPHSL</sequence>
<dbReference type="AlphaFoldDB" id="M5GBR2"/>
<protein>
    <recommendedName>
        <fullName evidence="4">DUF1308 domain-containing protein</fullName>
    </recommendedName>
</protein>
<proteinExistence type="predicted"/>
<dbReference type="HOGENOM" id="CLU_019578_0_0_1"/>
<dbReference type="RefSeq" id="XP_040628350.1">
    <property type="nucleotide sequence ID" value="XM_040768572.1"/>
</dbReference>
<dbReference type="PANTHER" id="PTHR13379:SF0">
    <property type="entry name" value="UPF0415 PROTEIN C7ORF25"/>
    <property type="match status" value="1"/>
</dbReference>
<accession>M5GBR2</accession>
<dbReference type="EMBL" id="JH795864">
    <property type="protein sequence ID" value="EJU01453.1"/>
    <property type="molecule type" value="Genomic_DNA"/>
</dbReference>
<dbReference type="OrthoDB" id="14527at2759"/>